<name>A0A1V5MAN2_UNCT6</name>
<comment type="caution">
    <text evidence="1">The sequence shown here is derived from an EMBL/GenBank/DDBJ whole genome shotgun (WGS) entry which is preliminary data.</text>
</comment>
<dbReference type="InterPro" id="IPR029058">
    <property type="entry name" value="AB_hydrolase_fold"/>
</dbReference>
<dbReference type="SUPFAM" id="SSF53474">
    <property type="entry name" value="alpha/beta-Hydrolases"/>
    <property type="match status" value="1"/>
</dbReference>
<dbReference type="AlphaFoldDB" id="A0A1V5MAN2"/>
<dbReference type="Gene3D" id="3.40.50.1820">
    <property type="entry name" value="alpha/beta hydrolase"/>
    <property type="match status" value="1"/>
</dbReference>
<evidence type="ECO:0000313" key="1">
    <source>
        <dbReference type="EMBL" id="OPZ90259.1"/>
    </source>
</evidence>
<organism evidence="1">
    <name type="scientific">candidate division TA06 bacterium ADurb.Bin417</name>
    <dbReference type="NCBI Taxonomy" id="1852828"/>
    <lineage>
        <taxon>Bacteria</taxon>
        <taxon>Bacteria division TA06</taxon>
    </lineage>
</organism>
<reference evidence="1" key="1">
    <citation type="submission" date="2017-02" db="EMBL/GenBank/DDBJ databases">
        <title>Delving into the versatile metabolic prowess of the omnipresent phylum Bacteroidetes.</title>
        <authorList>
            <person name="Nobu M.K."/>
            <person name="Mei R."/>
            <person name="Narihiro T."/>
            <person name="Kuroda K."/>
            <person name="Liu W.-T."/>
        </authorList>
    </citation>
    <scope>NUCLEOTIDE SEQUENCE</scope>
    <source>
        <strain evidence="1">ADurb.Bin417</strain>
    </source>
</reference>
<sequence>MAAKHPELVRKIILVGSGPFESRYAEGIMKTRLERLSDRERAQARRWLEELEAGNRDGLARFGRLISKADSCDPLPEGEAGVEGRPEVYNGVWPQADALRRRGELLRLAGEIRCPVLAIHGDWDPHPAEGVEKPLAGVIKDFRFLLLKRCGHTPWIEREAKEAFYGILRKELAA</sequence>
<dbReference type="Proteomes" id="UP000485484">
    <property type="component" value="Unassembled WGS sequence"/>
</dbReference>
<protein>
    <submittedName>
        <fullName evidence="1">Alpha/beta hydrolase family protein</fullName>
    </submittedName>
</protein>
<gene>
    <name evidence="1" type="ORF">BWY73_01354</name>
</gene>
<dbReference type="EMBL" id="MWAK01000278">
    <property type="protein sequence ID" value="OPZ90259.1"/>
    <property type="molecule type" value="Genomic_DNA"/>
</dbReference>
<dbReference type="GO" id="GO:0016787">
    <property type="term" value="F:hydrolase activity"/>
    <property type="evidence" value="ECO:0007669"/>
    <property type="project" value="UniProtKB-KW"/>
</dbReference>
<proteinExistence type="predicted"/>
<keyword evidence="1" id="KW-0378">Hydrolase</keyword>
<accession>A0A1V5MAN2</accession>